<feature type="non-terminal residue" evidence="2">
    <location>
        <position position="78"/>
    </location>
</feature>
<accession>A0A8J9VHV6</accession>
<reference evidence="2" key="1">
    <citation type="submission" date="2021-12" db="EMBL/GenBank/DDBJ databases">
        <authorList>
            <person name="Martin H S."/>
        </authorList>
    </citation>
    <scope>NUCLEOTIDE SEQUENCE</scope>
</reference>
<feature type="compositionally biased region" description="Polar residues" evidence="1">
    <location>
        <begin position="22"/>
        <end position="52"/>
    </location>
</feature>
<proteinExistence type="predicted"/>
<dbReference type="Proteomes" id="UP000838878">
    <property type="component" value="Chromosome 6"/>
</dbReference>
<evidence type="ECO:0000313" key="2">
    <source>
        <dbReference type="EMBL" id="CAH0726635.1"/>
    </source>
</evidence>
<dbReference type="AlphaFoldDB" id="A0A8J9VHV6"/>
<name>A0A8J9VHV6_9NEOP</name>
<gene>
    <name evidence="2" type="ORF">BINO364_LOCUS12075</name>
</gene>
<feature type="region of interest" description="Disordered" evidence="1">
    <location>
        <begin position="22"/>
        <end position="78"/>
    </location>
</feature>
<sequence>MKVRKTSVRMAAIKEYPFDLSDLQNQNSDTRTTKPTDQLTGNQGNTYSSRSATPDGKRKVSIMADESSKDRENLPSER</sequence>
<organism evidence="2 3">
    <name type="scientific">Brenthis ino</name>
    <name type="common">lesser marbled fritillary</name>
    <dbReference type="NCBI Taxonomy" id="405034"/>
    <lineage>
        <taxon>Eukaryota</taxon>
        <taxon>Metazoa</taxon>
        <taxon>Ecdysozoa</taxon>
        <taxon>Arthropoda</taxon>
        <taxon>Hexapoda</taxon>
        <taxon>Insecta</taxon>
        <taxon>Pterygota</taxon>
        <taxon>Neoptera</taxon>
        <taxon>Endopterygota</taxon>
        <taxon>Lepidoptera</taxon>
        <taxon>Glossata</taxon>
        <taxon>Ditrysia</taxon>
        <taxon>Papilionoidea</taxon>
        <taxon>Nymphalidae</taxon>
        <taxon>Heliconiinae</taxon>
        <taxon>Argynnini</taxon>
        <taxon>Brenthis</taxon>
    </lineage>
</organism>
<feature type="compositionally biased region" description="Basic and acidic residues" evidence="1">
    <location>
        <begin position="66"/>
        <end position="78"/>
    </location>
</feature>
<dbReference type="OrthoDB" id="423807at2759"/>
<evidence type="ECO:0000313" key="3">
    <source>
        <dbReference type="Proteomes" id="UP000838878"/>
    </source>
</evidence>
<evidence type="ECO:0000256" key="1">
    <source>
        <dbReference type="SAM" id="MobiDB-lite"/>
    </source>
</evidence>
<keyword evidence="3" id="KW-1185">Reference proteome</keyword>
<dbReference type="EMBL" id="OV170226">
    <property type="protein sequence ID" value="CAH0726635.1"/>
    <property type="molecule type" value="Genomic_DNA"/>
</dbReference>
<protein>
    <submittedName>
        <fullName evidence="2">Uncharacterized protein</fullName>
    </submittedName>
</protein>